<dbReference type="EMBL" id="PCVC01000002">
    <property type="protein sequence ID" value="PIQ67193.1"/>
    <property type="molecule type" value="Genomic_DNA"/>
</dbReference>
<comment type="caution">
    <text evidence="1">The sequence shown here is derived from an EMBL/GenBank/DDBJ whole genome shotgun (WGS) entry which is preliminary data.</text>
</comment>
<reference evidence="1 2" key="1">
    <citation type="submission" date="2017-09" db="EMBL/GenBank/DDBJ databases">
        <title>Depth-based differentiation of microbial function through sediment-hosted aquifers and enrichment of novel symbionts in the deep terrestrial subsurface.</title>
        <authorList>
            <person name="Probst A.J."/>
            <person name="Ladd B."/>
            <person name="Jarett J.K."/>
            <person name="Geller-Mcgrath D.E."/>
            <person name="Sieber C.M."/>
            <person name="Emerson J.B."/>
            <person name="Anantharaman K."/>
            <person name="Thomas B.C."/>
            <person name="Malmstrom R."/>
            <person name="Stieglmeier M."/>
            <person name="Klingl A."/>
            <person name="Woyke T."/>
            <person name="Ryan C.M."/>
            <person name="Banfield J.F."/>
        </authorList>
    </citation>
    <scope>NUCLEOTIDE SEQUENCE [LARGE SCALE GENOMIC DNA]</scope>
    <source>
        <strain evidence="1">CG11_big_fil_rev_8_21_14_0_20_40_24</strain>
    </source>
</reference>
<gene>
    <name evidence="1" type="ORF">COV95_00065</name>
</gene>
<dbReference type="AlphaFoldDB" id="A0A2H0K9C2"/>
<accession>A0A2H0K9C2</accession>
<evidence type="ECO:0000313" key="1">
    <source>
        <dbReference type="EMBL" id="PIQ67193.1"/>
    </source>
</evidence>
<proteinExistence type="predicted"/>
<feature type="non-terminal residue" evidence="1">
    <location>
        <position position="1"/>
    </location>
</feature>
<organism evidence="1 2">
    <name type="scientific">Candidatus Zambryskibacteria bacterium CG11_big_fil_rev_8_21_14_0_20_40_24</name>
    <dbReference type="NCBI Taxonomy" id="1975116"/>
    <lineage>
        <taxon>Bacteria</taxon>
        <taxon>Candidatus Zambryskiibacteriota</taxon>
    </lineage>
</organism>
<sequence length="134" mass="14928">SLRQAFAHCGRFSTAATRRCMDRVSVPSVGNRLSPPLAVIALVGHYPTNKLIARRPLLKRIAALVFPPHRKLPRLSASYARLKGAFLRITTSFAGDASHQVDKLYKLRSCISLNSNLLNLLNFFDLQTWCEAPP</sequence>
<name>A0A2H0K9C2_9BACT</name>
<dbReference type="Proteomes" id="UP000229834">
    <property type="component" value="Unassembled WGS sequence"/>
</dbReference>
<evidence type="ECO:0000313" key="2">
    <source>
        <dbReference type="Proteomes" id="UP000229834"/>
    </source>
</evidence>
<protein>
    <submittedName>
        <fullName evidence="1">Uncharacterized protein</fullName>
    </submittedName>
</protein>